<comment type="caution">
    <text evidence="1">The sequence shown here is derived from an EMBL/GenBank/DDBJ whole genome shotgun (WGS) entry which is preliminary data.</text>
</comment>
<evidence type="ECO:0000313" key="1">
    <source>
        <dbReference type="EMBL" id="KAK2192331.1"/>
    </source>
</evidence>
<sequence>MGGDFVTVFVVETTAVPLTGDIGDTGDCKNEVLAAAVAEITVCALFAPGALLVRTGGAGGVAHDGRGATAGLGGGTTAARGGAKTGPDSSCTERGASILASSGADDSILTDGDVGAARMSLCVGDRGGVRMVGERGCSITTSFSRYTTSVISLVAPVNRATASSWVASVIDMPLIEIILSPTCRFPSRSAAPPSVIRDMYIDYNRHNIGNGDIS</sequence>
<organism evidence="1 2">
    <name type="scientific">Ridgeia piscesae</name>
    <name type="common">Tubeworm</name>
    <dbReference type="NCBI Taxonomy" id="27915"/>
    <lineage>
        <taxon>Eukaryota</taxon>
        <taxon>Metazoa</taxon>
        <taxon>Spiralia</taxon>
        <taxon>Lophotrochozoa</taxon>
        <taxon>Annelida</taxon>
        <taxon>Polychaeta</taxon>
        <taxon>Sedentaria</taxon>
        <taxon>Canalipalpata</taxon>
        <taxon>Sabellida</taxon>
        <taxon>Siboglinidae</taxon>
        <taxon>Ridgeia</taxon>
    </lineage>
</organism>
<gene>
    <name evidence="1" type="ORF">NP493_33g01015</name>
</gene>
<accession>A0AAD9PCK3</accession>
<dbReference type="AlphaFoldDB" id="A0AAD9PCK3"/>
<dbReference type="Proteomes" id="UP001209878">
    <property type="component" value="Unassembled WGS sequence"/>
</dbReference>
<protein>
    <submittedName>
        <fullName evidence="1">Uncharacterized protein</fullName>
    </submittedName>
</protein>
<reference evidence="1" key="1">
    <citation type="journal article" date="2023" name="Mol. Biol. Evol.">
        <title>Third-Generation Sequencing Reveals the Adaptive Role of the Epigenome in Three Deep-Sea Polychaetes.</title>
        <authorList>
            <person name="Perez M."/>
            <person name="Aroh O."/>
            <person name="Sun Y."/>
            <person name="Lan Y."/>
            <person name="Juniper S.K."/>
            <person name="Young C.R."/>
            <person name="Angers B."/>
            <person name="Qian P.Y."/>
        </authorList>
    </citation>
    <scope>NUCLEOTIDE SEQUENCE</scope>
    <source>
        <strain evidence="1">R07B-5</strain>
    </source>
</reference>
<keyword evidence="2" id="KW-1185">Reference proteome</keyword>
<name>A0AAD9PCK3_RIDPI</name>
<evidence type="ECO:0000313" key="2">
    <source>
        <dbReference type="Proteomes" id="UP001209878"/>
    </source>
</evidence>
<dbReference type="EMBL" id="JAODUO010000033">
    <property type="protein sequence ID" value="KAK2192331.1"/>
    <property type="molecule type" value="Genomic_DNA"/>
</dbReference>
<proteinExistence type="predicted"/>